<organism evidence="1">
    <name type="scientific">Siphoviridae sp. ct7Qv4</name>
    <dbReference type="NCBI Taxonomy" id="2827786"/>
    <lineage>
        <taxon>Viruses</taxon>
        <taxon>Duplodnaviria</taxon>
        <taxon>Heunggongvirae</taxon>
        <taxon>Uroviricota</taxon>
        <taxon>Caudoviricetes</taxon>
    </lineage>
</organism>
<accession>A0A8S5SNE4</accession>
<reference evidence="1" key="1">
    <citation type="journal article" date="2021" name="Proc. Natl. Acad. Sci. U.S.A.">
        <title>A Catalog of Tens of Thousands of Viruses from Human Metagenomes Reveals Hidden Associations with Chronic Diseases.</title>
        <authorList>
            <person name="Tisza M.J."/>
            <person name="Buck C.B."/>
        </authorList>
    </citation>
    <scope>NUCLEOTIDE SEQUENCE</scope>
    <source>
        <strain evidence="1">Ct7Qv4</strain>
    </source>
</reference>
<evidence type="ECO:0000313" key="1">
    <source>
        <dbReference type="EMBL" id="DAF52323.1"/>
    </source>
</evidence>
<name>A0A8S5SNE4_9CAUD</name>
<proteinExistence type="predicted"/>
<dbReference type="EMBL" id="BK032632">
    <property type="protein sequence ID" value="DAF52323.1"/>
    <property type="molecule type" value="Genomic_DNA"/>
</dbReference>
<sequence length="133" mass="15424">MERTILKWLKAAQDELNCFDDLDDTVKRTVDLANYGMLNIRELPDDKGVVSYIFCPDFRGNMICSEMFMYVRPEYRGSVKTFKQVIDIMEQAGKENNCKYVAIGSNIGYRDDKLLKLLSHFGYKVDTVKKEIS</sequence>
<protein>
    <submittedName>
        <fullName evidence="1">Acetyltransferase</fullName>
    </submittedName>
</protein>